<dbReference type="Pfam" id="PF04851">
    <property type="entry name" value="ResIII"/>
    <property type="match status" value="1"/>
</dbReference>
<comment type="caution">
    <text evidence="3">The sequence shown here is derived from an EMBL/GenBank/DDBJ whole genome shotgun (WGS) entry which is preliminary data.</text>
</comment>
<dbReference type="SMART" id="SM00490">
    <property type="entry name" value="HELICc"/>
    <property type="match status" value="1"/>
</dbReference>
<keyword evidence="3" id="KW-0067">ATP-binding</keyword>
<dbReference type="GO" id="GO:0004386">
    <property type="term" value="F:helicase activity"/>
    <property type="evidence" value="ECO:0007669"/>
    <property type="project" value="UniProtKB-KW"/>
</dbReference>
<dbReference type="InterPro" id="IPR021835">
    <property type="entry name" value="DUF3427"/>
</dbReference>
<dbReference type="RefSeq" id="WP_269926693.1">
    <property type="nucleotide sequence ID" value="NZ_JAMKBJ010000008.1"/>
</dbReference>
<dbReference type="SMART" id="SM00487">
    <property type="entry name" value="DEXDc"/>
    <property type="match status" value="1"/>
</dbReference>
<dbReference type="InterPro" id="IPR001650">
    <property type="entry name" value="Helicase_C-like"/>
</dbReference>
<dbReference type="GO" id="GO:0016787">
    <property type="term" value="F:hydrolase activity"/>
    <property type="evidence" value="ECO:0007669"/>
    <property type="project" value="InterPro"/>
</dbReference>
<dbReference type="PANTHER" id="PTHR47396">
    <property type="entry name" value="TYPE I RESTRICTION ENZYME ECOKI R PROTEIN"/>
    <property type="match status" value="1"/>
</dbReference>
<dbReference type="Pfam" id="PF13091">
    <property type="entry name" value="PLDc_2"/>
    <property type="match status" value="1"/>
</dbReference>
<dbReference type="Pfam" id="PF26350">
    <property type="entry name" value="DUF8090"/>
    <property type="match status" value="1"/>
</dbReference>
<dbReference type="Gene3D" id="3.40.50.300">
    <property type="entry name" value="P-loop containing nucleotide triphosphate hydrolases"/>
    <property type="match status" value="2"/>
</dbReference>
<protein>
    <submittedName>
        <fullName evidence="3">DEAD/DEAH box helicase</fullName>
    </submittedName>
</protein>
<dbReference type="PANTHER" id="PTHR47396:SF1">
    <property type="entry name" value="ATP-DEPENDENT HELICASE IRC3-RELATED"/>
    <property type="match status" value="1"/>
</dbReference>
<proteinExistence type="predicted"/>
<dbReference type="InterPro" id="IPR006935">
    <property type="entry name" value="Helicase/UvrB_N"/>
</dbReference>
<dbReference type="GO" id="GO:0005829">
    <property type="term" value="C:cytosol"/>
    <property type="evidence" value="ECO:0007669"/>
    <property type="project" value="TreeGrafter"/>
</dbReference>
<dbReference type="Proteomes" id="UP001152173">
    <property type="component" value="Unassembled WGS sequence"/>
</dbReference>
<accession>A0A9X3RDX5</accession>
<dbReference type="EMBL" id="JAMKBJ010000008">
    <property type="protein sequence ID" value="MCZ8537599.1"/>
    <property type="molecule type" value="Genomic_DNA"/>
</dbReference>
<dbReference type="Pfam" id="PF11907">
    <property type="entry name" value="DUF3427"/>
    <property type="match status" value="1"/>
</dbReference>
<dbReference type="Pfam" id="PF00271">
    <property type="entry name" value="Helicase_C"/>
    <property type="match status" value="1"/>
</dbReference>
<dbReference type="InterPro" id="IPR050742">
    <property type="entry name" value="Helicase_Restrict-Modif_Enz"/>
</dbReference>
<keyword evidence="3" id="KW-0547">Nucleotide-binding</keyword>
<dbReference type="SUPFAM" id="SSF52540">
    <property type="entry name" value="P-loop containing nucleoside triphosphate hydrolases"/>
    <property type="match status" value="1"/>
</dbReference>
<keyword evidence="3" id="KW-0378">Hydrolase</keyword>
<keyword evidence="4" id="KW-1185">Reference proteome</keyword>
<dbReference type="InterPro" id="IPR058403">
    <property type="entry name" value="DUF8090"/>
</dbReference>
<dbReference type="GO" id="GO:0005524">
    <property type="term" value="F:ATP binding"/>
    <property type="evidence" value="ECO:0007669"/>
    <property type="project" value="InterPro"/>
</dbReference>
<dbReference type="PROSITE" id="PS51194">
    <property type="entry name" value="HELICASE_CTER"/>
    <property type="match status" value="1"/>
</dbReference>
<dbReference type="SUPFAM" id="SSF56024">
    <property type="entry name" value="Phospholipase D/nuclease"/>
    <property type="match status" value="1"/>
</dbReference>
<dbReference type="CDD" id="cd18032">
    <property type="entry name" value="DEXHc_RE_I_III_res"/>
    <property type="match status" value="1"/>
</dbReference>
<dbReference type="InterPro" id="IPR027417">
    <property type="entry name" value="P-loop_NTPase"/>
</dbReference>
<dbReference type="PROSITE" id="PS51192">
    <property type="entry name" value="HELICASE_ATP_BIND_1"/>
    <property type="match status" value="1"/>
</dbReference>
<dbReference type="GO" id="GO:0003677">
    <property type="term" value="F:DNA binding"/>
    <property type="evidence" value="ECO:0007669"/>
    <property type="project" value="InterPro"/>
</dbReference>
<evidence type="ECO:0000259" key="2">
    <source>
        <dbReference type="PROSITE" id="PS51194"/>
    </source>
</evidence>
<gene>
    <name evidence="3" type="ORF">M9R32_10435</name>
</gene>
<organism evidence="3 4">
    <name type="scientific">Paenisporosarcina quisquiliarum</name>
    <dbReference type="NCBI Taxonomy" id="365346"/>
    <lineage>
        <taxon>Bacteria</taxon>
        <taxon>Bacillati</taxon>
        <taxon>Bacillota</taxon>
        <taxon>Bacilli</taxon>
        <taxon>Bacillales</taxon>
        <taxon>Caryophanaceae</taxon>
        <taxon>Paenisporosarcina</taxon>
    </lineage>
</organism>
<dbReference type="AlphaFoldDB" id="A0A9X3RDX5"/>
<dbReference type="CDD" id="cd09204">
    <property type="entry name" value="PLDc_N_DEXD_b2"/>
    <property type="match status" value="1"/>
</dbReference>
<feature type="domain" description="Helicase C-terminal" evidence="2">
    <location>
        <begin position="443"/>
        <end position="592"/>
    </location>
</feature>
<feature type="domain" description="Helicase ATP-binding" evidence="1">
    <location>
        <begin position="239"/>
        <end position="391"/>
    </location>
</feature>
<sequence length="965" mass="111725">MGEFLRNLEESLHKGFINQNFITPGSYKPQLLVNNTIENENVLSTLLDELEHCETFLFSVAFITESGLATLKAHFHDLNLKGIEGRILTSTFLQFNQPKVFKELLKIENVQVRLSDIKGFHSKGYIFQHPTHYSLIVGSSNLTSHALKVNYEWNVKLTTHENGEIIHHFKNQFEHVWGQSQDLSPEWIEEYEKVYVETVEKRKMEKVIEGFEAYQINNLEDALKIIPNKMQTEALLNIASLRTEKDKGLIISATGTGKTYLSAFDVRNYAPQKMLFVVHREQILQKAKSDFKRILGGYDDEFGILSGTTKDTNAKYLFATIQSLSKDSMLSQFKEDEFDYILIDEVHKAGADSYRKVINYFKPKFLMGMTATPERTDSFNIYELFDFNVAYEIRLQQALEEDMLCPFHYFGVTDLEINGESIDDAALFSKLVTDERVNHIIDKIEYYGYSGESVKGLMFCSGIEEARELSRLLNEKGYRTIALIGADSPEERIKRVEQLENGELDYILTVDIFNEGIDIPSVNQVVMLRQTQSSIIFIQQLGRGLRKHESKDFVTIIDFIGNYKNNYLIPVALSGDQSQNKDNIRRKLNDTSYIKGISTVIFEGIAKDQIYKSINNTKLTQLKLLKDAFEKLKNRIGHIPYLYDFVINESLDPVAIVSEHDNYYAFLKKIKQEIPQINDYQKQVLTMFSQEILNGKRKHELLLIQLLIQSGSILVDDFKTVLIDNNCRYDDATLESVYRVLDLSFFTSGNRKKYGSEPLIIKKDQRIQLNQHIKDSINNNAYFLHLLEDIIKSGLLKSIDYDCQEKLTLFKKYSRKDACKLLNWNQDETSTMYGYKIKHQTCPIFVTYHKHDEVESSVAYGDEFIDQNLFKWYTRSNRTLESQEVNKIINAQKNDTEIHFFVKKDNGEGNDFYYLGEVKLDPNSVAQEQMKDKNGKTLPVVTMNMQFEKPVNSNLYHYLRSETIS</sequence>
<keyword evidence="3" id="KW-0347">Helicase</keyword>
<dbReference type="InterPro" id="IPR025202">
    <property type="entry name" value="PLD-like_dom"/>
</dbReference>
<dbReference type="InterPro" id="IPR014001">
    <property type="entry name" value="Helicase_ATP-bd"/>
</dbReference>
<dbReference type="CDD" id="cd18799">
    <property type="entry name" value="SF2_C_EcoAI-like"/>
    <property type="match status" value="1"/>
</dbReference>
<dbReference type="Gene3D" id="3.30.870.10">
    <property type="entry name" value="Endonuclease Chain A"/>
    <property type="match status" value="1"/>
</dbReference>
<reference evidence="3" key="1">
    <citation type="submission" date="2022-05" db="EMBL/GenBank/DDBJ databases">
        <authorList>
            <person name="Colautti A."/>
            <person name="Iacumin L."/>
        </authorList>
    </citation>
    <scope>NUCLEOTIDE SEQUENCE</scope>
    <source>
        <strain evidence="3">SK 55</strain>
    </source>
</reference>
<evidence type="ECO:0000259" key="1">
    <source>
        <dbReference type="PROSITE" id="PS51192"/>
    </source>
</evidence>
<evidence type="ECO:0000313" key="3">
    <source>
        <dbReference type="EMBL" id="MCZ8537599.1"/>
    </source>
</evidence>
<evidence type="ECO:0000313" key="4">
    <source>
        <dbReference type="Proteomes" id="UP001152173"/>
    </source>
</evidence>
<name>A0A9X3RDX5_9BACL</name>